<organism evidence="1 2">
    <name type="scientific">Fulvimarina manganoxydans</name>
    <dbReference type="NCBI Taxonomy" id="937218"/>
    <lineage>
        <taxon>Bacteria</taxon>
        <taxon>Pseudomonadati</taxon>
        <taxon>Pseudomonadota</taxon>
        <taxon>Alphaproteobacteria</taxon>
        <taxon>Hyphomicrobiales</taxon>
        <taxon>Aurantimonadaceae</taxon>
        <taxon>Fulvimarina</taxon>
    </lineage>
</organism>
<name>A0A1W1Y897_9HYPH</name>
<sequence length="91" mass="9755">MIRALAALATALAISGCTTTRTVLVPPPSLADRIPPQLLACRDRPAAGDLARQSDVARWVVEMDAAGEDCRRKVSAIRSIVERDGRQTEGE</sequence>
<dbReference type="Proteomes" id="UP000192656">
    <property type="component" value="Unassembled WGS sequence"/>
</dbReference>
<proteinExistence type="predicted"/>
<evidence type="ECO:0000313" key="2">
    <source>
        <dbReference type="Proteomes" id="UP000192656"/>
    </source>
</evidence>
<dbReference type="AlphaFoldDB" id="A0A1W1Y897"/>
<evidence type="ECO:0000313" key="1">
    <source>
        <dbReference type="EMBL" id="SMC32392.1"/>
    </source>
</evidence>
<protein>
    <submittedName>
        <fullName evidence="1">Uncharacterized protein</fullName>
    </submittedName>
</protein>
<dbReference type="RefSeq" id="WP_084407763.1">
    <property type="nucleotide sequence ID" value="NZ_FWXR01000001.1"/>
</dbReference>
<dbReference type="PROSITE" id="PS51257">
    <property type="entry name" value="PROKAR_LIPOPROTEIN"/>
    <property type="match status" value="1"/>
</dbReference>
<dbReference type="EMBL" id="FWXR01000001">
    <property type="protein sequence ID" value="SMC32392.1"/>
    <property type="molecule type" value="Genomic_DNA"/>
</dbReference>
<accession>A0A1W1Y897</accession>
<dbReference type="OrthoDB" id="8004315at2"/>
<dbReference type="STRING" id="937218.SAMN06297251_10124"/>
<reference evidence="1 2" key="1">
    <citation type="submission" date="2017-04" db="EMBL/GenBank/DDBJ databases">
        <authorList>
            <person name="Afonso C.L."/>
            <person name="Miller P.J."/>
            <person name="Scott M.A."/>
            <person name="Spackman E."/>
            <person name="Goraichik I."/>
            <person name="Dimitrov K.M."/>
            <person name="Suarez D.L."/>
            <person name="Swayne D.E."/>
        </authorList>
    </citation>
    <scope>NUCLEOTIDE SEQUENCE [LARGE SCALE GENOMIC DNA]</scope>
    <source>
        <strain evidence="1 2">CGMCC 1.10972</strain>
    </source>
</reference>
<keyword evidence="2" id="KW-1185">Reference proteome</keyword>
<gene>
    <name evidence="1" type="ORF">SAMN06297251_10124</name>
</gene>